<evidence type="ECO:0000256" key="1">
    <source>
        <dbReference type="ARBA" id="ARBA00004429"/>
    </source>
</evidence>
<evidence type="ECO:0000256" key="7">
    <source>
        <dbReference type="ARBA" id="ARBA00023136"/>
    </source>
</evidence>
<feature type="transmembrane region" description="Helical" evidence="9">
    <location>
        <begin position="149"/>
        <end position="170"/>
    </location>
</feature>
<comment type="subcellular location">
    <subcellularLocation>
        <location evidence="1">Cell inner membrane</location>
        <topology evidence="1">Multi-pass membrane protein</topology>
    </subcellularLocation>
</comment>
<feature type="transmembrane region" description="Helical" evidence="9">
    <location>
        <begin position="111"/>
        <end position="129"/>
    </location>
</feature>
<dbReference type="AlphaFoldDB" id="C7LRC6"/>
<dbReference type="PANTHER" id="PTHR30574:SF1">
    <property type="entry name" value="SULPHUR TRANSPORT DOMAIN-CONTAINING PROTEIN"/>
    <property type="match status" value="1"/>
</dbReference>
<keyword evidence="4" id="KW-0997">Cell inner membrane</keyword>
<evidence type="ECO:0000256" key="2">
    <source>
        <dbReference type="ARBA" id="ARBA00022448"/>
    </source>
</evidence>
<keyword evidence="7 9" id="KW-0472">Membrane</keyword>
<dbReference type="KEGG" id="dba:Dbac_1168"/>
<evidence type="ECO:0000313" key="11">
    <source>
        <dbReference type="Proteomes" id="UP000002216"/>
    </source>
</evidence>
<evidence type="ECO:0000256" key="4">
    <source>
        <dbReference type="ARBA" id="ARBA00022519"/>
    </source>
</evidence>
<evidence type="ECO:0000256" key="9">
    <source>
        <dbReference type="SAM" id="Phobius"/>
    </source>
</evidence>
<accession>C7LRC6</accession>
<feature type="transmembrane region" description="Helical" evidence="9">
    <location>
        <begin position="69"/>
        <end position="90"/>
    </location>
</feature>
<evidence type="ECO:0000313" key="10">
    <source>
        <dbReference type="EMBL" id="ACU89272.1"/>
    </source>
</evidence>
<dbReference type="PANTHER" id="PTHR30574">
    <property type="entry name" value="INNER MEMBRANE PROTEIN YEDE"/>
    <property type="match status" value="1"/>
</dbReference>
<dbReference type="HOGENOM" id="CLU_041737_1_1_7"/>
<keyword evidence="5 9" id="KW-0812">Transmembrane</keyword>
<dbReference type="EMBL" id="CP001629">
    <property type="protein sequence ID" value="ACU89272.1"/>
    <property type="molecule type" value="Genomic_DNA"/>
</dbReference>
<comment type="similarity">
    <text evidence="8">Belongs to the TsuA/YedE (TC 9.B.102) family.</text>
</comment>
<evidence type="ECO:0000256" key="3">
    <source>
        <dbReference type="ARBA" id="ARBA00022475"/>
    </source>
</evidence>
<reference evidence="10 11" key="1">
    <citation type="journal article" date="2009" name="Stand. Genomic Sci.">
        <title>Complete genome sequence of Desulfomicrobium baculatum type strain (X).</title>
        <authorList>
            <person name="Copeland A."/>
            <person name="Spring S."/>
            <person name="Goker M."/>
            <person name="Schneider S."/>
            <person name="Lapidus A."/>
            <person name="Del Rio T.G."/>
            <person name="Tice H."/>
            <person name="Cheng J.F."/>
            <person name="Chen F."/>
            <person name="Nolan M."/>
            <person name="Bruce D."/>
            <person name="Goodwin L."/>
            <person name="Pitluck S."/>
            <person name="Ivanova N."/>
            <person name="Mavrommatis K."/>
            <person name="Ovchinnikova G."/>
            <person name="Pati A."/>
            <person name="Chen A."/>
            <person name="Palaniappan K."/>
            <person name="Land M."/>
            <person name="Hauser L."/>
            <person name="Chang Y.J."/>
            <person name="Jeffries C.C."/>
            <person name="Meincke L."/>
            <person name="Sims D."/>
            <person name="Brettin T."/>
            <person name="Detter J.C."/>
            <person name="Han C."/>
            <person name="Chain P."/>
            <person name="Bristow J."/>
            <person name="Eisen J.A."/>
            <person name="Markowitz V."/>
            <person name="Hugenholtz P."/>
            <person name="Kyrpides N.C."/>
            <person name="Klenk H.P."/>
            <person name="Lucas S."/>
        </authorList>
    </citation>
    <scope>NUCLEOTIDE SEQUENCE [LARGE SCALE GENOMIC DNA]</scope>
    <source>
        <strain evidence="11">DSM 4028 / VKM B-1378 / X</strain>
    </source>
</reference>
<evidence type="ECO:0000256" key="6">
    <source>
        <dbReference type="ARBA" id="ARBA00022989"/>
    </source>
</evidence>
<organism evidence="10 11">
    <name type="scientific">Desulfomicrobium baculatum (strain DSM 4028 / VKM B-1378 / X)</name>
    <name type="common">Desulfovibrio baculatus</name>
    <dbReference type="NCBI Taxonomy" id="525897"/>
    <lineage>
        <taxon>Bacteria</taxon>
        <taxon>Pseudomonadati</taxon>
        <taxon>Thermodesulfobacteriota</taxon>
        <taxon>Desulfovibrionia</taxon>
        <taxon>Desulfovibrionales</taxon>
        <taxon>Desulfomicrobiaceae</taxon>
        <taxon>Desulfomicrobium</taxon>
    </lineage>
</organism>
<dbReference type="Pfam" id="PF04143">
    <property type="entry name" value="Sulf_transp"/>
    <property type="match status" value="1"/>
</dbReference>
<gene>
    <name evidence="10" type="ordered locus">Dbac_1168</name>
</gene>
<keyword evidence="6 9" id="KW-1133">Transmembrane helix</keyword>
<name>C7LRC6_DESBD</name>
<evidence type="ECO:0000256" key="5">
    <source>
        <dbReference type="ARBA" id="ARBA00022692"/>
    </source>
</evidence>
<keyword evidence="3" id="KW-1003">Cell membrane</keyword>
<dbReference type="InterPro" id="IPR007272">
    <property type="entry name" value="Sulf_transp_TsuA/YedE"/>
</dbReference>
<dbReference type="eggNOG" id="COG2391">
    <property type="taxonomic scope" value="Bacteria"/>
</dbReference>
<evidence type="ECO:0000256" key="8">
    <source>
        <dbReference type="ARBA" id="ARBA00035655"/>
    </source>
</evidence>
<feature type="transmembrane region" description="Helical" evidence="9">
    <location>
        <begin position="12"/>
        <end position="30"/>
    </location>
</feature>
<protein>
    <submittedName>
        <fullName evidence="10">Uncharacterized protein</fullName>
    </submittedName>
</protein>
<dbReference type="GO" id="GO:0005886">
    <property type="term" value="C:plasma membrane"/>
    <property type="evidence" value="ECO:0007669"/>
    <property type="project" value="UniProtKB-SubCell"/>
</dbReference>
<keyword evidence="11" id="KW-1185">Reference proteome</keyword>
<proteinExistence type="inferred from homology"/>
<feature type="transmembrane region" description="Helical" evidence="9">
    <location>
        <begin position="42"/>
        <end position="63"/>
    </location>
</feature>
<dbReference type="STRING" id="525897.Dbac_1168"/>
<sequence>MDALDYPGPAWSPYLVGAGIGVLSWLTLYFSDKTIGASSFYAFLAGFLGKRIAPGHTASLTYFKDNPPHVSWGFVFVGAIIVGGAIAALTGGEFANEWLSPMWVARFGDDIALRAAVAFSGGMLMAFGARLAGGCTSGHGISGTLQLNLASWITVLCIFVGGVAVALPLFKL</sequence>
<keyword evidence="2" id="KW-0813">Transport</keyword>
<dbReference type="Proteomes" id="UP000002216">
    <property type="component" value="Chromosome"/>
</dbReference>